<dbReference type="SUPFAM" id="SSF100950">
    <property type="entry name" value="NagB/RpiA/CoA transferase-like"/>
    <property type="match status" value="1"/>
</dbReference>
<dbReference type="Gene3D" id="3.40.50.1360">
    <property type="match status" value="1"/>
</dbReference>
<evidence type="ECO:0000313" key="9">
    <source>
        <dbReference type="Proteomes" id="UP000199671"/>
    </source>
</evidence>
<evidence type="ECO:0000256" key="1">
    <source>
        <dbReference type="ARBA" id="ARBA00021390"/>
    </source>
</evidence>
<dbReference type="SUPFAM" id="SSF46785">
    <property type="entry name" value="Winged helix' DNA-binding domain"/>
    <property type="match status" value="1"/>
</dbReference>
<dbReference type="Gene3D" id="1.10.10.10">
    <property type="entry name" value="Winged helix-like DNA-binding domain superfamily/Winged helix DNA-binding domain"/>
    <property type="match status" value="1"/>
</dbReference>
<dbReference type="EMBL" id="FNHU01000001">
    <property type="protein sequence ID" value="SDM28950.1"/>
    <property type="molecule type" value="Genomic_DNA"/>
</dbReference>
<reference evidence="8 9" key="1">
    <citation type="submission" date="2016-10" db="EMBL/GenBank/DDBJ databases">
        <authorList>
            <person name="de Groot N.N."/>
        </authorList>
    </citation>
    <scope>NUCLEOTIDE SEQUENCE [LARGE SCALE GENOMIC DNA]</scope>
    <source>
        <strain evidence="8 9">KPR-7B</strain>
    </source>
</reference>
<dbReference type="InterPro" id="IPR014036">
    <property type="entry name" value="DeoR-like_C"/>
</dbReference>
<dbReference type="SMART" id="SM01134">
    <property type="entry name" value="DeoRC"/>
    <property type="match status" value="1"/>
</dbReference>
<evidence type="ECO:0000256" key="5">
    <source>
        <dbReference type="ARBA" id="ARBA00023163"/>
    </source>
</evidence>
<keyword evidence="3" id="KW-0805">Transcription regulation</keyword>
<comment type="function">
    <text evidence="6">Repressor of the lactose catabolism operon. Galactose-6-phosphate is the inducer.</text>
</comment>
<protein>
    <recommendedName>
        <fullName evidence="1">Lactose phosphotransferase system repressor</fullName>
    </recommendedName>
</protein>
<dbReference type="PROSITE" id="PS51000">
    <property type="entry name" value="HTH_DEOR_2"/>
    <property type="match status" value="1"/>
</dbReference>
<organism evidence="8 9">
    <name type="scientific">Actinomyces ruminicola</name>
    <dbReference type="NCBI Taxonomy" id="332524"/>
    <lineage>
        <taxon>Bacteria</taxon>
        <taxon>Bacillati</taxon>
        <taxon>Actinomycetota</taxon>
        <taxon>Actinomycetes</taxon>
        <taxon>Actinomycetales</taxon>
        <taxon>Actinomycetaceae</taxon>
        <taxon>Actinomyces</taxon>
    </lineage>
</organism>
<dbReference type="GO" id="GO:0003700">
    <property type="term" value="F:DNA-binding transcription factor activity"/>
    <property type="evidence" value="ECO:0007669"/>
    <property type="project" value="InterPro"/>
</dbReference>
<evidence type="ECO:0000313" key="8">
    <source>
        <dbReference type="EMBL" id="SDM28950.1"/>
    </source>
</evidence>
<evidence type="ECO:0000256" key="3">
    <source>
        <dbReference type="ARBA" id="ARBA00023015"/>
    </source>
</evidence>
<dbReference type="RefSeq" id="WP_092607052.1">
    <property type="nucleotide sequence ID" value="NZ_FNHU01000001.1"/>
</dbReference>
<dbReference type="GO" id="GO:0003677">
    <property type="term" value="F:DNA binding"/>
    <property type="evidence" value="ECO:0007669"/>
    <property type="project" value="UniProtKB-KW"/>
</dbReference>
<keyword evidence="4" id="KW-0238">DNA-binding</keyword>
<name>A0A1G9S119_9ACTO</name>
<evidence type="ECO:0000256" key="6">
    <source>
        <dbReference type="ARBA" id="ARBA00024937"/>
    </source>
</evidence>
<dbReference type="Pfam" id="PF00455">
    <property type="entry name" value="DeoRC"/>
    <property type="match status" value="1"/>
</dbReference>
<evidence type="ECO:0000259" key="7">
    <source>
        <dbReference type="PROSITE" id="PS51000"/>
    </source>
</evidence>
<dbReference type="InterPro" id="IPR037171">
    <property type="entry name" value="NagB/RpiA_transferase-like"/>
</dbReference>
<dbReference type="SMART" id="SM00420">
    <property type="entry name" value="HTH_DEOR"/>
    <property type="match status" value="1"/>
</dbReference>
<dbReference type="Proteomes" id="UP000199671">
    <property type="component" value="Unassembled WGS sequence"/>
</dbReference>
<dbReference type="OrthoDB" id="7688673at2"/>
<dbReference type="InterPro" id="IPR001034">
    <property type="entry name" value="DeoR_HTH"/>
</dbReference>
<proteinExistence type="predicted"/>
<feature type="domain" description="HTH deoR-type" evidence="7">
    <location>
        <begin position="9"/>
        <end position="64"/>
    </location>
</feature>
<accession>A0A1G9S119</accession>
<dbReference type="PANTHER" id="PTHR30363">
    <property type="entry name" value="HTH-TYPE TRANSCRIPTIONAL REGULATOR SRLR-RELATED"/>
    <property type="match status" value="1"/>
</dbReference>
<dbReference type="PROSITE" id="PS00894">
    <property type="entry name" value="HTH_DEOR_1"/>
    <property type="match status" value="1"/>
</dbReference>
<evidence type="ECO:0000256" key="2">
    <source>
        <dbReference type="ARBA" id="ARBA00022491"/>
    </source>
</evidence>
<keyword evidence="2" id="KW-0678">Repressor</keyword>
<dbReference type="Pfam" id="PF08220">
    <property type="entry name" value="HTH_DeoR"/>
    <property type="match status" value="1"/>
</dbReference>
<keyword evidence="5" id="KW-0804">Transcription</keyword>
<dbReference type="InterPro" id="IPR036390">
    <property type="entry name" value="WH_DNA-bd_sf"/>
</dbReference>
<dbReference type="InterPro" id="IPR050313">
    <property type="entry name" value="Carb_Metab_HTH_regulators"/>
</dbReference>
<dbReference type="AlphaFoldDB" id="A0A1G9S119"/>
<gene>
    <name evidence="8" type="ORF">SAMN04487766_101235</name>
</gene>
<dbReference type="InterPro" id="IPR018356">
    <property type="entry name" value="Tscrpt_reg_HTH_DeoR_CS"/>
</dbReference>
<sequence length="268" mass="28285">MNDVSPRLPGGRKAEIAGYVNRMGQVTVTALADHFGVSADTIRRDLDQLDADGLLIRVHGGAMSNSAVPWHDTNLSDRARLQSSQKERIGKVAAGLVQDGNVLFINGGTTALSLVHHLTDKRELIIATNNLALPVEINPEACRDVYVIGGHVRLSGRVTIGPVAFASAISGVENDIHVDLALIGVGAVDTGGYSTSNLDEAAMLGQMAARARRVAILADSTKFDRRLFAAVGELAIADYLITNEQPSAELAAALSANSVQVLTPDTPY</sequence>
<dbReference type="PRINTS" id="PR00037">
    <property type="entry name" value="HTHLACR"/>
</dbReference>
<evidence type="ECO:0000256" key="4">
    <source>
        <dbReference type="ARBA" id="ARBA00023125"/>
    </source>
</evidence>
<dbReference type="InterPro" id="IPR036388">
    <property type="entry name" value="WH-like_DNA-bd_sf"/>
</dbReference>
<dbReference type="PANTHER" id="PTHR30363:SF4">
    <property type="entry name" value="GLYCEROL-3-PHOSPHATE REGULON REPRESSOR"/>
    <property type="match status" value="1"/>
</dbReference>